<dbReference type="Proteomes" id="UP000317355">
    <property type="component" value="Unassembled WGS sequence"/>
</dbReference>
<dbReference type="EMBL" id="VMRY01000128">
    <property type="protein sequence ID" value="TVT48857.1"/>
    <property type="molecule type" value="Genomic_DNA"/>
</dbReference>
<keyword evidence="1" id="KW-0812">Transmembrane</keyword>
<comment type="caution">
    <text evidence="2">The sequence shown here is derived from an EMBL/GenBank/DDBJ whole genome shotgun (WGS) entry which is preliminary data.</text>
</comment>
<protein>
    <submittedName>
        <fullName evidence="2">Uncharacterized protein</fullName>
    </submittedName>
</protein>
<dbReference type="AlphaFoldDB" id="A0A558CJC5"/>
<name>A0A558CJC5_9GAMM</name>
<organism evidence="2 3">
    <name type="scientific">Sedimenticola thiotaurini</name>
    <dbReference type="NCBI Taxonomy" id="1543721"/>
    <lineage>
        <taxon>Bacteria</taxon>
        <taxon>Pseudomonadati</taxon>
        <taxon>Pseudomonadota</taxon>
        <taxon>Gammaproteobacteria</taxon>
        <taxon>Chromatiales</taxon>
        <taxon>Sedimenticolaceae</taxon>
        <taxon>Sedimenticola</taxon>
    </lineage>
</organism>
<accession>A0A558CJC5</accession>
<feature type="transmembrane region" description="Helical" evidence="1">
    <location>
        <begin position="106"/>
        <end position="126"/>
    </location>
</feature>
<reference evidence="2 3" key="1">
    <citation type="submission" date="2019-07" db="EMBL/GenBank/DDBJ databases">
        <title>The pathways for chlorine oxyanion respiration interact through the shared metabolite chlorate.</title>
        <authorList>
            <person name="Barnum T.P."/>
            <person name="Cheng Y."/>
            <person name="Hill K.A."/>
            <person name="Lucas L.N."/>
            <person name="Carlson H.K."/>
            <person name="Coates J.D."/>
        </authorList>
    </citation>
    <scope>NUCLEOTIDE SEQUENCE [LARGE SCALE GENOMIC DNA]</scope>
    <source>
        <strain evidence="2">BK-3</strain>
    </source>
</reference>
<evidence type="ECO:0000256" key="1">
    <source>
        <dbReference type="SAM" id="Phobius"/>
    </source>
</evidence>
<keyword evidence="1" id="KW-1133">Transmembrane helix</keyword>
<sequence length="138" mass="14420">MNGFVNLKIFATALAVTVLVGPVVQWLMPTWAALVDDVGAGGAWFASIMYHIVYGIIIGAGAALSVSLLVRRGIEVTVKAAAISACIAIILFDIGFVLIGSKAVEFSYLAILLAIFSFILQTVISLTPIGKAHSSPVT</sequence>
<feature type="transmembrane region" description="Helical" evidence="1">
    <location>
        <begin position="7"/>
        <end position="28"/>
    </location>
</feature>
<feature type="transmembrane region" description="Helical" evidence="1">
    <location>
        <begin position="82"/>
        <end position="100"/>
    </location>
</feature>
<feature type="transmembrane region" description="Helical" evidence="1">
    <location>
        <begin position="48"/>
        <end position="70"/>
    </location>
</feature>
<evidence type="ECO:0000313" key="2">
    <source>
        <dbReference type="EMBL" id="TVT48857.1"/>
    </source>
</evidence>
<keyword evidence="1" id="KW-0472">Membrane</keyword>
<evidence type="ECO:0000313" key="3">
    <source>
        <dbReference type="Proteomes" id="UP000317355"/>
    </source>
</evidence>
<proteinExistence type="predicted"/>
<gene>
    <name evidence="2" type="ORF">FHK82_17510</name>
</gene>